<proteinExistence type="predicted"/>
<organism evidence="1">
    <name type="scientific">Arundo donax</name>
    <name type="common">Giant reed</name>
    <name type="synonym">Donax arundinaceus</name>
    <dbReference type="NCBI Taxonomy" id="35708"/>
    <lineage>
        <taxon>Eukaryota</taxon>
        <taxon>Viridiplantae</taxon>
        <taxon>Streptophyta</taxon>
        <taxon>Embryophyta</taxon>
        <taxon>Tracheophyta</taxon>
        <taxon>Spermatophyta</taxon>
        <taxon>Magnoliopsida</taxon>
        <taxon>Liliopsida</taxon>
        <taxon>Poales</taxon>
        <taxon>Poaceae</taxon>
        <taxon>PACMAD clade</taxon>
        <taxon>Arundinoideae</taxon>
        <taxon>Arundineae</taxon>
        <taxon>Arundo</taxon>
    </lineage>
</organism>
<dbReference type="AlphaFoldDB" id="A0A0A9CRY8"/>
<sequence length="55" mass="6194">MDGKTFLSLATSNRDTSLCLKAQVTKRLTAARLWPIVACLFLICQFHDNLRNANL</sequence>
<dbReference type="EMBL" id="GBRH01221775">
    <property type="protein sequence ID" value="JAD76120.1"/>
    <property type="molecule type" value="Transcribed_RNA"/>
</dbReference>
<name>A0A0A9CRY8_ARUDO</name>
<accession>A0A0A9CRY8</accession>
<protein>
    <submittedName>
        <fullName evidence="1">Uncharacterized protein</fullName>
    </submittedName>
</protein>
<evidence type="ECO:0000313" key="1">
    <source>
        <dbReference type="EMBL" id="JAD76120.1"/>
    </source>
</evidence>
<reference evidence="1" key="1">
    <citation type="submission" date="2014-09" db="EMBL/GenBank/DDBJ databases">
        <authorList>
            <person name="Magalhaes I.L.F."/>
            <person name="Oliveira U."/>
            <person name="Santos F.R."/>
            <person name="Vidigal T.H.D.A."/>
            <person name="Brescovit A.D."/>
            <person name="Santos A.J."/>
        </authorList>
    </citation>
    <scope>NUCLEOTIDE SEQUENCE</scope>
    <source>
        <tissue evidence="1">Shoot tissue taken approximately 20 cm above the soil surface</tissue>
    </source>
</reference>
<reference evidence="1" key="2">
    <citation type="journal article" date="2015" name="Data Brief">
        <title>Shoot transcriptome of the giant reed, Arundo donax.</title>
        <authorList>
            <person name="Barrero R.A."/>
            <person name="Guerrero F.D."/>
            <person name="Moolhuijzen P."/>
            <person name="Goolsby J.A."/>
            <person name="Tidwell J."/>
            <person name="Bellgard S.E."/>
            <person name="Bellgard M.I."/>
        </authorList>
    </citation>
    <scope>NUCLEOTIDE SEQUENCE</scope>
    <source>
        <tissue evidence="1">Shoot tissue taken approximately 20 cm above the soil surface</tissue>
    </source>
</reference>